<dbReference type="GO" id="GO:0005829">
    <property type="term" value="C:cytosol"/>
    <property type="evidence" value="ECO:0007669"/>
    <property type="project" value="TreeGrafter"/>
</dbReference>
<evidence type="ECO:0000313" key="8">
    <source>
        <dbReference type="EMBL" id="KAA8579486.1"/>
    </source>
</evidence>
<dbReference type="InterPro" id="IPR036568">
    <property type="entry name" value="GGCT-like_sf"/>
</dbReference>
<protein>
    <recommendedName>
        <fullName evidence="3">gamma-glutamylamine cyclotransferase</fullName>
        <ecNumber evidence="3">4.3.2.8</ecNumber>
    </recommendedName>
</protein>
<dbReference type="InterPro" id="IPR039126">
    <property type="entry name" value="GGACT"/>
</dbReference>
<sequence>MADRMVIAAEAERTRSIGVRGAAHVVTGSRFPCDARVLENLGHGLPCLLDPLDVAGVHHKHHAVRLGIVVLPDAPDSLPATQVKDGHIELSLLEVNLGKAHSRSHILGILCKNRTKQISKRIRCLLSCIHMARVFVYGTLKKGQPNYYRMFESANGTAEFLASACTTQKYPLVIAGNYNIPFLLNIPGHGHRVQGEIYKVDDKMLKFLDDFEGVPTMYQRTQVDLEVKEWVGKAEAEERPAAGSITEAFVYNTTAYQPDWPSLPCYESYDAYGDHGLESFLVLGRERLAEHVALRITSIHLVENHVVDVGFEVEFEDVVFMDVLRLRRDGDGVAQQRKAGQRENHDILSSWGFCSTSLRQQVSLNDRLCALYQQTTERDTGPRRLPRGLINSLAGLLLASSSVSVDRQTKMA</sequence>
<accession>A0A5J5CG00</accession>
<feature type="active site" description="Proton acceptor" evidence="6">
    <location>
        <position position="212"/>
    </location>
</feature>
<dbReference type="SUPFAM" id="SSF110857">
    <property type="entry name" value="Gamma-glutamyl cyclotransferase-like"/>
    <property type="match status" value="1"/>
</dbReference>
<comment type="function">
    <text evidence="5">May contribute to degradation of proteins cross-linked by transglutaminases by degrading the cross-link between a lysine and a glutamic acid residue. Catalyzes the formation of 5-oxo-L-proline from L-gamma-glutamyl-L-epsilon-lysine.</text>
</comment>
<dbReference type="PANTHER" id="PTHR12510:SF4">
    <property type="entry name" value="GAMMA-GLUTAMYLAMINECYCLOTRANSFERASE"/>
    <property type="match status" value="1"/>
</dbReference>
<dbReference type="AlphaFoldDB" id="A0A5J5CG00"/>
<dbReference type="Proteomes" id="UP000327493">
    <property type="component" value="Chromosome 24"/>
</dbReference>
<comment type="catalytic activity">
    <reaction evidence="1">
        <text>epsilon-(gamma-L-glutamyl)-L-lysine = 5-oxo-L-proline + L-lysine</text>
        <dbReference type="Rhea" id="RHEA:16961"/>
        <dbReference type="ChEBI" id="CHEBI:32551"/>
        <dbReference type="ChEBI" id="CHEBI:58402"/>
        <dbReference type="ChEBI" id="CHEBI:133752"/>
        <dbReference type="EC" id="4.3.2.8"/>
    </reaction>
</comment>
<evidence type="ECO:0000313" key="9">
    <source>
        <dbReference type="Proteomes" id="UP000327493"/>
    </source>
</evidence>
<evidence type="ECO:0000256" key="5">
    <source>
        <dbReference type="ARBA" id="ARBA00057733"/>
    </source>
</evidence>
<comment type="similarity">
    <text evidence="2">Belongs to the gamma-glutamylcyclotransferase family.</text>
</comment>
<evidence type="ECO:0000256" key="1">
    <source>
        <dbReference type="ARBA" id="ARBA00001684"/>
    </source>
</evidence>
<keyword evidence="4" id="KW-0456">Lyase</keyword>
<dbReference type="EC" id="4.3.2.8" evidence="3"/>
<dbReference type="EMBL" id="VOFY01000024">
    <property type="protein sequence ID" value="KAA8579486.1"/>
    <property type="molecule type" value="Genomic_DNA"/>
</dbReference>
<feature type="domain" description="Gamma-glutamylcyclotransferase AIG2-like" evidence="7">
    <location>
        <begin position="134"/>
        <end position="251"/>
    </location>
</feature>
<proteinExistence type="inferred from homology"/>
<evidence type="ECO:0000256" key="3">
    <source>
        <dbReference type="ARBA" id="ARBA00012345"/>
    </source>
</evidence>
<gene>
    <name evidence="8" type="ORF">FQN60_006579</name>
</gene>
<dbReference type="InterPro" id="IPR013024">
    <property type="entry name" value="GGCT-like"/>
</dbReference>
<evidence type="ECO:0000259" key="7">
    <source>
        <dbReference type="Pfam" id="PF06094"/>
    </source>
</evidence>
<dbReference type="Pfam" id="PF06094">
    <property type="entry name" value="GGACT"/>
    <property type="match status" value="1"/>
</dbReference>
<evidence type="ECO:0000256" key="6">
    <source>
        <dbReference type="PIRSR" id="PIRSR639126-1"/>
    </source>
</evidence>
<keyword evidence="9" id="KW-1185">Reference proteome</keyword>
<dbReference type="PANTHER" id="PTHR12510">
    <property type="entry name" value="TROPONIN C-AKIN-1 PROTEIN"/>
    <property type="match status" value="1"/>
</dbReference>
<evidence type="ECO:0000256" key="2">
    <source>
        <dbReference type="ARBA" id="ARBA00008861"/>
    </source>
</evidence>
<dbReference type="FunFam" id="3.10.490.10:FF:000008">
    <property type="entry name" value="Gamma-glutamylaminecyclotransferase A"/>
    <property type="match status" value="1"/>
</dbReference>
<evidence type="ECO:0000256" key="4">
    <source>
        <dbReference type="ARBA" id="ARBA00023239"/>
    </source>
</evidence>
<organism evidence="8 9">
    <name type="scientific">Etheostoma spectabile</name>
    <name type="common">orangethroat darter</name>
    <dbReference type="NCBI Taxonomy" id="54343"/>
    <lineage>
        <taxon>Eukaryota</taxon>
        <taxon>Metazoa</taxon>
        <taxon>Chordata</taxon>
        <taxon>Craniata</taxon>
        <taxon>Vertebrata</taxon>
        <taxon>Euteleostomi</taxon>
        <taxon>Actinopterygii</taxon>
        <taxon>Neopterygii</taxon>
        <taxon>Teleostei</taxon>
        <taxon>Neoteleostei</taxon>
        <taxon>Acanthomorphata</taxon>
        <taxon>Eupercaria</taxon>
        <taxon>Perciformes</taxon>
        <taxon>Percoidei</taxon>
        <taxon>Percidae</taxon>
        <taxon>Etheostomatinae</taxon>
        <taxon>Etheostoma</taxon>
    </lineage>
</organism>
<dbReference type="InterPro" id="IPR009288">
    <property type="entry name" value="AIG2-like_dom"/>
</dbReference>
<comment type="caution">
    <text evidence="8">The sequence shown here is derived from an EMBL/GenBank/DDBJ whole genome shotgun (WGS) entry which is preliminary data.</text>
</comment>
<name>A0A5J5CG00_9PERO</name>
<dbReference type="CDD" id="cd06661">
    <property type="entry name" value="GGCT_like"/>
    <property type="match status" value="1"/>
</dbReference>
<dbReference type="GO" id="GO:0061929">
    <property type="term" value="F:gamma-glutamylaminecyclotransferase activity"/>
    <property type="evidence" value="ECO:0007669"/>
    <property type="project" value="UniProtKB-EC"/>
</dbReference>
<dbReference type="Gene3D" id="3.10.490.10">
    <property type="entry name" value="Gamma-glutamyl cyclotransferase-like"/>
    <property type="match status" value="1"/>
</dbReference>
<reference evidence="8 9" key="1">
    <citation type="submission" date="2019-08" db="EMBL/GenBank/DDBJ databases">
        <title>A chromosome-level genome assembly, high-density linkage maps, and genome scans reveal the genomic architecture of hybrid incompatibilities underlying speciation via character displacement in darters (Percidae: Etheostominae).</title>
        <authorList>
            <person name="Moran R.L."/>
            <person name="Catchen J.M."/>
            <person name="Fuller R.C."/>
        </authorList>
    </citation>
    <scope>NUCLEOTIDE SEQUENCE [LARGE SCALE GENOMIC DNA]</scope>
    <source>
        <strain evidence="8">EspeVRDwgs_2016</strain>
        <tissue evidence="8">Muscle</tissue>
    </source>
</reference>